<dbReference type="Gene3D" id="1.10.10.10">
    <property type="entry name" value="Winged helix-like DNA-binding domain superfamily/Winged helix DNA-binding domain"/>
    <property type="match status" value="1"/>
</dbReference>
<organism evidence="1 2">
    <name type="scientific">Methanobrevibacter arboriphilus</name>
    <dbReference type="NCBI Taxonomy" id="39441"/>
    <lineage>
        <taxon>Archaea</taxon>
        <taxon>Methanobacteriati</taxon>
        <taxon>Methanobacteriota</taxon>
        <taxon>Methanomada group</taxon>
        <taxon>Methanobacteria</taxon>
        <taxon>Methanobacteriales</taxon>
        <taxon>Methanobacteriaceae</taxon>
        <taxon>Methanobrevibacter</taxon>
    </lineage>
</organism>
<dbReference type="Proteomes" id="UP000658733">
    <property type="component" value="Unassembled WGS sequence"/>
</dbReference>
<dbReference type="RefSeq" id="WP_278522447.1">
    <property type="nucleotide sequence ID" value="NZ_JADIIN010000029.1"/>
</dbReference>
<dbReference type="SUPFAM" id="SSF46785">
    <property type="entry name" value="Winged helix' DNA-binding domain"/>
    <property type="match status" value="1"/>
</dbReference>
<dbReference type="InterPro" id="IPR036388">
    <property type="entry name" value="WH-like_DNA-bd_sf"/>
</dbReference>
<comment type="caution">
    <text evidence="1">The sequence shown here is derived from an EMBL/GenBank/DDBJ whole genome shotgun (WGS) entry which is preliminary data.</text>
</comment>
<name>A0A843AHI5_METAZ</name>
<evidence type="ECO:0000313" key="1">
    <source>
        <dbReference type="EMBL" id="MBF4468555.1"/>
    </source>
</evidence>
<accession>A0A843AHI5</accession>
<dbReference type="EMBL" id="JADIIN010000029">
    <property type="protein sequence ID" value="MBF4468555.1"/>
    <property type="molecule type" value="Genomic_DNA"/>
</dbReference>
<gene>
    <name evidence="1" type="ORF">ISP01_04055</name>
</gene>
<proteinExistence type="predicted"/>
<sequence>MKEYSDEIIEFLVYVKPSKYRQKILISLKDEKLKIPSEIARDIGAITSHISIYLSGLKEKNLIKCINEEATKGRLYHITENGKKVLKYI</sequence>
<protein>
    <submittedName>
        <fullName evidence="1">Transcriptional regulator</fullName>
    </submittedName>
</protein>
<dbReference type="InterPro" id="IPR036390">
    <property type="entry name" value="WH_DNA-bd_sf"/>
</dbReference>
<reference evidence="1" key="1">
    <citation type="submission" date="2020-10" db="EMBL/GenBank/DDBJ databases">
        <title>Dehalococcoides mccartyi of a TCE/Cr reducing biochatode.</title>
        <authorList>
            <person name="Matturro B."/>
        </authorList>
    </citation>
    <scope>NUCLEOTIDE SEQUENCE</scope>
    <source>
        <strain evidence="1">Bin4</strain>
    </source>
</reference>
<evidence type="ECO:0000313" key="2">
    <source>
        <dbReference type="Proteomes" id="UP000658733"/>
    </source>
</evidence>
<dbReference type="AlphaFoldDB" id="A0A843AHI5"/>